<protein>
    <recommendedName>
        <fullName evidence="4">UPAR/Ly6 domain-containing protein</fullName>
    </recommendedName>
</protein>
<organism evidence="5 6">
    <name type="scientific">Callithrix jacchus</name>
    <name type="common">White-tufted-ear marmoset</name>
    <name type="synonym">Simia Jacchus</name>
    <dbReference type="NCBI Taxonomy" id="9483"/>
    <lineage>
        <taxon>Eukaryota</taxon>
        <taxon>Metazoa</taxon>
        <taxon>Chordata</taxon>
        <taxon>Craniata</taxon>
        <taxon>Vertebrata</taxon>
        <taxon>Euteleostomi</taxon>
        <taxon>Mammalia</taxon>
        <taxon>Eutheria</taxon>
        <taxon>Euarchontoglires</taxon>
        <taxon>Primates</taxon>
        <taxon>Haplorrhini</taxon>
        <taxon>Platyrrhini</taxon>
        <taxon>Cebidae</taxon>
        <taxon>Callitrichinae</taxon>
        <taxon>Callithrix</taxon>
        <taxon>Callithrix</taxon>
    </lineage>
</organism>
<dbReference type="Ensembl" id="ENSCJAT00000114319.2">
    <property type="protein sequence ID" value="ENSCJAP00000069181.1"/>
    <property type="gene ID" value="ENSCJAG00000067922.2"/>
</dbReference>
<feature type="domain" description="UPAR/Ly6" evidence="4">
    <location>
        <begin position="27"/>
        <end position="105"/>
    </location>
</feature>
<dbReference type="InParanoid" id="A0A5F4VUD7"/>
<dbReference type="RefSeq" id="XP_017822219.1">
    <property type="nucleotide sequence ID" value="XM_017966730.3"/>
</dbReference>
<evidence type="ECO:0000259" key="4">
    <source>
        <dbReference type="Pfam" id="PF00021"/>
    </source>
</evidence>
<dbReference type="Bgee" id="ENSCJAG00000067922">
    <property type="expression patterns" value="Expressed in liver and 2 other cell types or tissues"/>
</dbReference>
<reference evidence="5" key="3">
    <citation type="submission" date="2025-09" db="UniProtKB">
        <authorList>
            <consortium name="Ensembl"/>
        </authorList>
    </citation>
    <scope>IDENTIFICATION</scope>
</reference>
<dbReference type="GO" id="GO:0005576">
    <property type="term" value="C:extracellular region"/>
    <property type="evidence" value="ECO:0007669"/>
    <property type="project" value="UniProtKB-SubCell"/>
</dbReference>
<comment type="subcellular location">
    <subcellularLocation>
        <location evidence="1">Secreted</location>
    </subcellularLocation>
</comment>
<dbReference type="PANTHER" id="PTHR20914">
    <property type="entry name" value="LY6/PLAUR DOMAIN-CONTAINING PROTEIN 8"/>
    <property type="match status" value="1"/>
</dbReference>
<dbReference type="GeneTree" id="ENSGT00730000111648"/>
<evidence type="ECO:0000256" key="1">
    <source>
        <dbReference type="ARBA" id="ARBA00004613"/>
    </source>
</evidence>
<dbReference type="PANTHER" id="PTHR20914:SF8">
    <property type="entry name" value="GENE 12253-RELATED"/>
    <property type="match status" value="1"/>
</dbReference>
<dbReference type="Gene3D" id="2.10.60.10">
    <property type="entry name" value="CD59"/>
    <property type="match status" value="1"/>
</dbReference>
<dbReference type="SUPFAM" id="SSF57302">
    <property type="entry name" value="Snake toxin-like"/>
    <property type="match status" value="2"/>
</dbReference>
<gene>
    <name evidence="5" type="primary">LOC100896830</name>
</gene>
<name>A0A5F4VUD7_CALJA</name>
<reference evidence="5" key="1">
    <citation type="submission" date="2009-03" db="EMBL/GenBank/DDBJ databases">
        <authorList>
            <person name="Warren W."/>
            <person name="Ye L."/>
            <person name="Minx P."/>
            <person name="Worley K."/>
            <person name="Gibbs R."/>
            <person name="Wilson R.K."/>
        </authorList>
    </citation>
    <scope>NUCLEOTIDE SEQUENCE [LARGE SCALE GENOMIC DNA]</scope>
</reference>
<evidence type="ECO:0000256" key="2">
    <source>
        <dbReference type="ARBA" id="ARBA00022525"/>
    </source>
</evidence>
<reference evidence="5" key="2">
    <citation type="submission" date="2025-08" db="UniProtKB">
        <authorList>
            <consortium name="Ensembl"/>
        </authorList>
    </citation>
    <scope>IDENTIFICATION</scope>
</reference>
<dbReference type="Pfam" id="PF00021">
    <property type="entry name" value="UPAR_LY6"/>
    <property type="match status" value="2"/>
</dbReference>
<dbReference type="KEGG" id="cjc:100896830"/>
<feature type="signal peptide" evidence="3">
    <location>
        <begin position="1"/>
        <end position="22"/>
    </location>
</feature>
<keyword evidence="3" id="KW-0732">Signal</keyword>
<accession>A0A5F4VUD7</accession>
<dbReference type="InterPro" id="IPR016054">
    <property type="entry name" value="LY6_UPA_recep-like"/>
</dbReference>
<feature type="chain" id="PRO_5023856712" description="UPAR/Ly6 domain-containing protein" evidence="3">
    <location>
        <begin position="23"/>
        <end position="216"/>
    </location>
</feature>
<keyword evidence="2" id="KW-0964">Secreted</keyword>
<keyword evidence="6" id="KW-1185">Reference proteome</keyword>
<dbReference type="GeneID" id="100896830"/>
<proteinExistence type="predicted"/>
<sequence length="216" mass="23189">MSLSSSLKSLLIVCAFATFVFSTVVESLTCVDCADAACTSTPRTCTNTEICFSIRKQFNNTSTGQHILQKGCSSQCKPLFFSATLGDKITFGYGHQCCKTDNCNQEDFQVARKSSDPNGIICPTCYSESDSICKQTSLACQGEEKSCVVFTGSGNNQQSIFGMGCATESACNLTDVEAINNIKIRTFCTDARSGSPRLTSIISSVLTALFLLKVLL</sequence>
<dbReference type="OMA" id="TCQPTDL"/>
<evidence type="ECO:0000256" key="3">
    <source>
        <dbReference type="SAM" id="SignalP"/>
    </source>
</evidence>
<dbReference type="OrthoDB" id="9907178at2759"/>
<evidence type="ECO:0000313" key="6">
    <source>
        <dbReference type="Proteomes" id="UP000008225"/>
    </source>
</evidence>
<evidence type="ECO:0000313" key="5">
    <source>
        <dbReference type="Ensembl" id="ENSCJAP00000069181.1"/>
    </source>
</evidence>
<dbReference type="InterPro" id="IPR045860">
    <property type="entry name" value="Snake_toxin-like_sf"/>
</dbReference>
<dbReference type="AlphaFoldDB" id="A0A5F4VUD7"/>
<dbReference type="Proteomes" id="UP000008225">
    <property type="component" value="Chromosome 19"/>
</dbReference>
<dbReference type="InterPro" id="IPR050918">
    <property type="entry name" value="CNF-like_PLA2_Inhibitor"/>
</dbReference>
<feature type="domain" description="UPAR/Ly6" evidence="4">
    <location>
        <begin position="119"/>
        <end position="190"/>
    </location>
</feature>
<dbReference type="STRING" id="9483.ENSCJAP00000069181"/>